<keyword evidence="5" id="KW-0347">Helicase</keyword>
<keyword evidence="5" id="KW-0378">Hydrolase</keyword>
<dbReference type="InterPro" id="IPR011335">
    <property type="entry name" value="Restrct_endonuc-II-like"/>
</dbReference>
<feature type="domain" description="DNA2/NAM7 helicase-like C-terminal" evidence="3">
    <location>
        <begin position="1365"/>
        <end position="1564"/>
    </location>
</feature>
<dbReference type="InterPro" id="IPR041679">
    <property type="entry name" value="DNA2/NAM7-like_C"/>
</dbReference>
<organism evidence="5 6">
    <name type="scientific">Rhodanobacter thiooxydans</name>
    <dbReference type="NCBI Taxonomy" id="416169"/>
    <lineage>
        <taxon>Bacteria</taxon>
        <taxon>Pseudomonadati</taxon>
        <taxon>Pseudomonadota</taxon>
        <taxon>Gammaproteobacteria</taxon>
        <taxon>Lysobacterales</taxon>
        <taxon>Rhodanobacteraceae</taxon>
        <taxon>Rhodanobacter</taxon>
    </lineage>
</organism>
<dbReference type="SUPFAM" id="SSF52540">
    <property type="entry name" value="P-loop containing nucleoside triphosphate hydrolases"/>
    <property type="match status" value="1"/>
</dbReference>
<keyword evidence="5" id="KW-0547">Nucleotide-binding</keyword>
<dbReference type="FunFam" id="3.40.960.10:FF:000002">
    <property type="entry name" value="DNA helicase related protein"/>
    <property type="match status" value="1"/>
</dbReference>
<dbReference type="Pfam" id="PF11784">
    <property type="entry name" value="DUF3320"/>
    <property type="match status" value="1"/>
</dbReference>
<evidence type="ECO:0000259" key="3">
    <source>
        <dbReference type="Pfam" id="PF13087"/>
    </source>
</evidence>
<dbReference type="Pfam" id="PF13195">
    <property type="entry name" value="DUF4011"/>
    <property type="match status" value="1"/>
</dbReference>
<accession>A0A154QIP8</accession>
<dbReference type="InterPro" id="IPR047187">
    <property type="entry name" value="SF1_C_Upf1"/>
</dbReference>
<dbReference type="PANTHER" id="PTHR10887">
    <property type="entry name" value="DNA2/NAM7 HELICASE FAMILY"/>
    <property type="match status" value="1"/>
</dbReference>
<dbReference type="InterPro" id="IPR041677">
    <property type="entry name" value="DNA2/NAM7_AAA_11"/>
</dbReference>
<dbReference type="STRING" id="416169.RHOFW104T7_10825"/>
<dbReference type="EMBL" id="LVJS01000036">
    <property type="protein sequence ID" value="KZC24000.1"/>
    <property type="molecule type" value="Genomic_DNA"/>
</dbReference>
<reference evidence="5 6" key="1">
    <citation type="journal article" date="2016" name="MBio">
        <title>Lateral Gene Transfer in a Heavy Metal-Contaminated-Groundwater Microbial Community.</title>
        <authorList>
            <person name="Hemme C.L."/>
            <person name="Green S.J."/>
            <person name="Rishishwar L."/>
            <person name="Prakash O."/>
            <person name="Pettenato A."/>
            <person name="Chakraborty R."/>
            <person name="Deutschbauer A.M."/>
            <person name="Van Nostrand J.D."/>
            <person name="Wu L."/>
            <person name="He Z."/>
            <person name="Jordan I.K."/>
            <person name="Hazen T.C."/>
            <person name="Arkin A.P."/>
            <person name="Kostka J.E."/>
            <person name="Zhou J."/>
        </authorList>
    </citation>
    <scope>NUCLEOTIDE SEQUENCE [LARGE SCALE GENOMIC DNA]</scope>
    <source>
        <strain evidence="5 6">FW104-T7</strain>
    </source>
</reference>
<keyword evidence="6" id="KW-1185">Reference proteome</keyword>
<keyword evidence="5" id="KW-0067">ATP-binding</keyword>
<feature type="domain" description="DUF3320" evidence="1">
    <location>
        <begin position="1815"/>
        <end position="1860"/>
    </location>
</feature>
<dbReference type="Pfam" id="PF13086">
    <property type="entry name" value="AAA_11"/>
    <property type="match status" value="1"/>
</dbReference>
<evidence type="ECO:0000313" key="6">
    <source>
        <dbReference type="Proteomes" id="UP000076131"/>
    </source>
</evidence>
<name>A0A154QIP8_9GAMM</name>
<dbReference type="InterPro" id="IPR027417">
    <property type="entry name" value="P-loop_NTPase"/>
</dbReference>
<evidence type="ECO:0000259" key="1">
    <source>
        <dbReference type="Pfam" id="PF11784"/>
    </source>
</evidence>
<dbReference type="InterPro" id="IPR021754">
    <property type="entry name" value="DUF3320"/>
</dbReference>
<evidence type="ECO:0000259" key="2">
    <source>
        <dbReference type="Pfam" id="PF13086"/>
    </source>
</evidence>
<evidence type="ECO:0000313" key="5">
    <source>
        <dbReference type="EMBL" id="KZC24000.1"/>
    </source>
</evidence>
<dbReference type="InterPro" id="IPR025103">
    <property type="entry name" value="DUF4011"/>
</dbReference>
<evidence type="ECO:0000259" key="4">
    <source>
        <dbReference type="Pfam" id="PF18741"/>
    </source>
</evidence>
<dbReference type="Gene3D" id="3.40.960.10">
    <property type="entry name" value="VSR Endonuclease"/>
    <property type="match status" value="1"/>
</dbReference>
<dbReference type="Gene3D" id="3.40.50.300">
    <property type="entry name" value="P-loop containing nucleotide triphosphate hydrolases"/>
    <property type="match status" value="3"/>
</dbReference>
<dbReference type="Pfam" id="PF13087">
    <property type="entry name" value="AAA_12"/>
    <property type="match status" value="1"/>
</dbReference>
<protein>
    <submittedName>
        <fullName evidence="5">DNA helicase</fullName>
    </submittedName>
</protein>
<dbReference type="Pfam" id="PF18741">
    <property type="entry name" value="MTES_1575"/>
    <property type="match status" value="1"/>
</dbReference>
<dbReference type="Proteomes" id="UP000076131">
    <property type="component" value="Unassembled WGS sequence"/>
</dbReference>
<feature type="domain" description="Restriction endonuclease type II-like" evidence="4">
    <location>
        <begin position="1613"/>
        <end position="1707"/>
    </location>
</feature>
<dbReference type="InterPro" id="IPR045055">
    <property type="entry name" value="DNA2/NAM7-like"/>
</dbReference>
<dbReference type="SUPFAM" id="SSF52980">
    <property type="entry name" value="Restriction endonuclease-like"/>
    <property type="match status" value="1"/>
</dbReference>
<sequence>MGISIEGVVSTKLGLASHQNAVPLLRQLTIANDGTEGLDDLVLELEASLPFASAKIWRIDRLGPDSSMSISDRDVELKEGYLADLTESLQASVHLKLRSSSGIVTEKRFPVGLLARNQWGGAGSMPELLAAFCMPNDPAVDKVLKSTSDVLRRAGRPDGIDGYKAGSRQRVWELASAVWSAVCGYQVSYVLPPASFELEGQKIRSPSQVLDGGVGTCLDTALLFAAALEQSGLNPVLLLTNGHAFTGVWLQPQEFAQVLNEDASSVRKRIELQELLAFETTLATQSPAPGFSHAVNVAKRQLTDDDFVMAVDLRRARMQKVRPLTVTAKVAGEAHDEQAPKVSEALESAPELPAFDIEVEEAPATAVDKLELWQRKLLDLTTRNRLLHLPDSAKAIRLVCPDPAALEDILAANKSVRIAPMPDLEVGGRDSEIYEKRNRESLEKEASRQAMARNEVLSRMEKGKLDAALIDLYRKARSDLEEGGSNTLFLAIGFLRWKKAEDDPKSYFAPLILLPVQLERRSVLSGVKMSMLDDEPRFNLTLLELLRHDFELNISGLSGGLPTDESGIDVEGIWNIVRRAVRDMPGFEVTTDIALGTFSFSKYLMWRDLIDRSEQLMHNDVVRHLLHHKLGGSVLESVGKFPEPKDLDSAVEPGELFTPLPADSSQLAAVVASAKGHSFVLDGPPGTGKSQTIANMIAHNLALGRRVLFVAEKMAALDVVKRRLEDRGIGQFCLELHSSKSSKMHVLQQLDRAWTSRDTLTEADWDTQARKVRSLRDRLNEVVQVLHKRWPNGWSIHEAIGRVVKDATPTTPQLAWPEGTDHDAAQMEHLREVARRLDLNRAAAGGGARMTLVIRTEWSNAWQEAMVGAARQVLPALKDCDEASAQVVKHTGLSVGGSTLMAAKLLEFVRFLPDAHGVDLRFAFSPALKAICAAAQHAASLLKEYEALESRLSQAYAQEALLRIDVDALRSEWTEASRKFWFLATLAKKRVGKSLAETAGTSAPPDVEADLPLLAAMREVAIKLDAMEPDLRDVPGWSALSTDVTRMAFATRLAESLRARLIPLARSPEQLVKLRHETQKLVIDGNDLLAPDGPIAEAISQLTRRYKALFDATEQFGKAAGSEVDLNKQVPDLFANAQAIVENEKALHAWCSWRRVRQEAVACGLQPLVEAIERGTLPEGSIAHAFEAAYARWFASRAIDAEPLLRHFVPAVHQNDIDAFTAAVDKLGELTSAYICAKLSGNIPDKNGVTKRSGFGILKYELQKQRRHKPVRQLAQEMGDDFAVLAPCMLMSPLSIAQYLPADHELFDLVIFDEASQIAPWDAVGSIARGKQVVIAGDPRQMPPTNFFNRGSSVGEDDTDEDLESILDECIGAGVPQHSLTWHYRSRHESLITFSNYRYYGGSLITFPAADTRPSAVSWHKVDGIYAQGKNGRRNQIEAKAIVAEVVRRLKDPEFIASGQSIGIITLNAEQQQLVDDLLDQARRDHPEIEPFFRDDLAEPVVVKNLETMQGDERDLIILGIGFGPTEPGANVMSMILGPLNREGGWRRLNVAVTRARREMMIFTSFDPSMIDLNRTSAKAVHDLRHFIEFAHLGPKAIAAAVRGSMGDYDSPFEQFVAEGLRAKGWETHPQIGVSRFRIDLGVVHPDRPGDYLVGVECDGATYHSAATARDRDKVRSEILRNLGWQLVRVWSTEWWVDRDGALERLHGVIGAELERQRDSAAEVQRAQEIEVAAAAKAIEAEKAAITERGTEHDQNAEELLGKDSVIAKGEGGQTLEPVSMVARGPSSDEAAAIKRLYRMADLSGLEPSLQPSIFHEASYDSTLEKCIREILEQEAPILDKVLVDRVARAHGFRRSGRLICERVLDLAERHYHFQSDPEPEHGHFVWLSADDPGRWNIYRIPEREEDIRFIEELPPEEIIAAARSIRTDDAVVEIARVFGIRRLSSAARGRLLKVLGLGIEP</sequence>
<dbReference type="GO" id="GO:0004386">
    <property type="term" value="F:helicase activity"/>
    <property type="evidence" value="ECO:0007669"/>
    <property type="project" value="UniProtKB-KW"/>
</dbReference>
<dbReference type="InterPro" id="IPR049468">
    <property type="entry name" value="Restrct_endonuc-II-like_dom"/>
</dbReference>
<gene>
    <name evidence="5" type="ORF">RHOFW104T7_10825</name>
</gene>
<comment type="caution">
    <text evidence="5">The sequence shown here is derived from an EMBL/GenBank/DDBJ whole genome shotgun (WGS) entry which is preliminary data.</text>
</comment>
<dbReference type="CDD" id="cd18808">
    <property type="entry name" value="SF1_C_Upf1"/>
    <property type="match status" value="1"/>
</dbReference>
<proteinExistence type="predicted"/>
<dbReference type="RefSeq" id="WP_063107701.1">
    <property type="nucleotide sequence ID" value="NZ_LVJS01000036.1"/>
</dbReference>
<dbReference type="PANTHER" id="PTHR10887:SF495">
    <property type="entry name" value="HELICASE SENATAXIN ISOFORM X1-RELATED"/>
    <property type="match status" value="1"/>
</dbReference>
<feature type="domain" description="DNA2/NAM7 helicase helicase" evidence="2">
    <location>
        <begin position="1302"/>
        <end position="1345"/>
    </location>
</feature>